<dbReference type="GO" id="GO:0004930">
    <property type="term" value="F:G protein-coupled receptor activity"/>
    <property type="evidence" value="ECO:0007669"/>
    <property type="project" value="UniProtKB-KW"/>
</dbReference>
<dbReference type="PANTHER" id="PTHR45695">
    <property type="entry name" value="LEUCOKININ RECEPTOR-RELATED"/>
    <property type="match status" value="1"/>
</dbReference>
<dbReference type="CDD" id="cd00637">
    <property type="entry name" value="7tm_classA_rhodopsin-like"/>
    <property type="match status" value="1"/>
</dbReference>
<feature type="domain" description="G-protein coupled receptors family 1 profile" evidence="11">
    <location>
        <begin position="1"/>
        <end position="210"/>
    </location>
</feature>
<evidence type="ECO:0000256" key="9">
    <source>
        <dbReference type="RuleBase" id="RU000688"/>
    </source>
</evidence>
<evidence type="ECO:0000256" key="4">
    <source>
        <dbReference type="ARBA" id="ARBA00022989"/>
    </source>
</evidence>
<dbReference type="PROSITE" id="PS50262">
    <property type="entry name" value="G_PROTEIN_RECEP_F1_2"/>
    <property type="match status" value="1"/>
</dbReference>
<dbReference type="InterPro" id="IPR000276">
    <property type="entry name" value="GPCR_Rhodpsn"/>
</dbReference>
<dbReference type="SUPFAM" id="SSF81321">
    <property type="entry name" value="Family A G protein-coupled receptor-like"/>
    <property type="match status" value="1"/>
</dbReference>
<keyword evidence="5 9" id="KW-0297">G-protein coupled receptor</keyword>
<keyword evidence="4 10" id="KW-1133">Transmembrane helix</keyword>
<keyword evidence="8 9" id="KW-0807">Transducer</keyword>
<dbReference type="EMBL" id="JBJJXI010000056">
    <property type="protein sequence ID" value="KAL3399246.1"/>
    <property type="molecule type" value="Genomic_DNA"/>
</dbReference>
<organism evidence="12 13">
    <name type="scientific">Trichogramma kaykai</name>
    <dbReference type="NCBI Taxonomy" id="54128"/>
    <lineage>
        <taxon>Eukaryota</taxon>
        <taxon>Metazoa</taxon>
        <taxon>Ecdysozoa</taxon>
        <taxon>Arthropoda</taxon>
        <taxon>Hexapoda</taxon>
        <taxon>Insecta</taxon>
        <taxon>Pterygota</taxon>
        <taxon>Neoptera</taxon>
        <taxon>Endopterygota</taxon>
        <taxon>Hymenoptera</taxon>
        <taxon>Apocrita</taxon>
        <taxon>Proctotrupomorpha</taxon>
        <taxon>Chalcidoidea</taxon>
        <taxon>Trichogrammatidae</taxon>
        <taxon>Trichogramma</taxon>
    </lineage>
</organism>
<keyword evidence="3 9" id="KW-0812">Transmembrane</keyword>
<protein>
    <recommendedName>
        <fullName evidence="11">G-protein coupled receptors family 1 profile domain-containing protein</fullName>
    </recommendedName>
</protein>
<keyword evidence="13" id="KW-1185">Reference proteome</keyword>
<feature type="transmembrane region" description="Helical" evidence="10">
    <location>
        <begin position="191"/>
        <end position="213"/>
    </location>
</feature>
<evidence type="ECO:0000313" key="12">
    <source>
        <dbReference type="EMBL" id="KAL3399246.1"/>
    </source>
</evidence>
<evidence type="ECO:0000313" key="13">
    <source>
        <dbReference type="Proteomes" id="UP001627154"/>
    </source>
</evidence>
<name>A0ABD2X1N5_9HYME</name>
<accession>A0ABD2X1N5</accession>
<dbReference type="InterPro" id="IPR017452">
    <property type="entry name" value="GPCR_Rhodpsn_7TM"/>
</dbReference>
<evidence type="ECO:0000256" key="10">
    <source>
        <dbReference type="SAM" id="Phobius"/>
    </source>
</evidence>
<evidence type="ECO:0000256" key="6">
    <source>
        <dbReference type="ARBA" id="ARBA00023136"/>
    </source>
</evidence>
<evidence type="ECO:0000259" key="11">
    <source>
        <dbReference type="PROSITE" id="PS50262"/>
    </source>
</evidence>
<dbReference type="Gene3D" id="1.20.1070.10">
    <property type="entry name" value="Rhodopsin 7-helix transmembrane proteins"/>
    <property type="match status" value="1"/>
</dbReference>
<comment type="similarity">
    <text evidence="2 9">Belongs to the G-protein coupled receptor 1 family.</text>
</comment>
<evidence type="ECO:0000256" key="8">
    <source>
        <dbReference type="ARBA" id="ARBA00023224"/>
    </source>
</evidence>
<feature type="transmembrane region" description="Helical" evidence="10">
    <location>
        <begin position="12"/>
        <end position="29"/>
    </location>
</feature>
<evidence type="ECO:0000256" key="1">
    <source>
        <dbReference type="ARBA" id="ARBA00004141"/>
    </source>
</evidence>
<proteinExistence type="inferred from homology"/>
<evidence type="ECO:0000256" key="5">
    <source>
        <dbReference type="ARBA" id="ARBA00023040"/>
    </source>
</evidence>
<dbReference type="GO" id="GO:0016020">
    <property type="term" value="C:membrane"/>
    <property type="evidence" value="ECO:0007669"/>
    <property type="project" value="UniProtKB-SubCell"/>
</dbReference>
<dbReference type="Proteomes" id="UP001627154">
    <property type="component" value="Unassembled WGS sequence"/>
</dbReference>
<dbReference type="AlphaFoldDB" id="A0ABD2X1N5"/>
<reference evidence="12 13" key="1">
    <citation type="journal article" date="2024" name="bioRxiv">
        <title>A reference genome for Trichogramma kaykai: A tiny desert-dwelling parasitoid wasp with competing sex-ratio distorters.</title>
        <authorList>
            <person name="Culotta J."/>
            <person name="Lindsey A.R."/>
        </authorList>
    </citation>
    <scope>NUCLEOTIDE SEQUENCE [LARGE SCALE GENOMIC DNA]</scope>
    <source>
        <strain evidence="12 13">KSX58</strain>
    </source>
</reference>
<keyword evidence="6 10" id="KW-0472">Membrane</keyword>
<gene>
    <name evidence="12" type="ORF">TKK_007132</name>
</gene>
<comment type="subcellular location">
    <subcellularLocation>
        <location evidence="1">Membrane</location>
        <topology evidence="1">Multi-pass membrane protein</topology>
    </subcellularLocation>
</comment>
<evidence type="ECO:0000256" key="2">
    <source>
        <dbReference type="ARBA" id="ARBA00010663"/>
    </source>
</evidence>
<feature type="transmembrane region" description="Helical" evidence="10">
    <location>
        <begin position="151"/>
        <end position="171"/>
    </location>
</feature>
<comment type="caution">
    <text evidence="12">The sequence shown here is derived from an EMBL/GenBank/DDBJ whole genome shotgun (WGS) entry which is preliminary data.</text>
</comment>
<feature type="transmembrane region" description="Helical" evidence="10">
    <location>
        <begin position="94"/>
        <end position="118"/>
    </location>
</feature>
<sequence>MFDQFCPIHKFVQNWHMVASIYTAMFIAIERYKAVTIPMPRWLSKNKILSFNLALWIISIISSLPTFWFSRKIKLDLIVVHSVCINDPAKIDRWFAICCAWTTLVFSVPICIMIFCYIRIRAKQKELLCIGEMNHTQIRKFQRRKKVTKRYTIISVIFLISWLPNFIWLTLRLSLPSDIIDSYWKNYFENIMRVIKWFSVTCSLNSVYFHYYFSANFKDNFIDCRPFYERKFKTLKSALNESE</sequence>
<evidence type="ECO:0000256" key="3">
    <source>
        <dbReference type="ARBA" id="ARBA00022692"/>
    </source>
</evidence>
<dbReference type="PROSITE" id="PS00237">
    <property type="entry name" value="G_PROTEIN_RECEP_F1_1"/>
    <property type="match status" value="1"/>
</dbReference>
<dbReference type="PANTHER" id="PTHR45695:SF15">
    <property type="entry name" value="OPSIN RH2"/>
    <property type="match status" value="1"/>
</dbReference>
<dbReference type="PRINTS" id="PR00237">
    <property type="entry name" value="GPCRRHODOPSN"/>
</dbReference>
<evidence type="ECO:0000256" key="7">
    <source>
        <dbReference type="ARBA" id="ARBA00023170"/>
    </source>
</evidence>
<feature type="transmembrane region" description="Helical" evidence="10">
    <location>
        <begin position="49"/>
        <end position="69"/>
    </location>
</feature>
<keyword evidence="7 9" id="KW-0675">Receptor</keyword>
<dbReference type="Pfam" id="PF00001">
    <property type="entry name" value="7tm_1"/>
    <property type="match status" value="1"/>
</dbReference>